<dbReference type="PROSITE" id="PS50157">
    <property type="entry name" value="ZINC_FINGER_C2H2_2"/>
    <property type="match status" value="1"/>
</dbReference>
<dbReference type="GO" id="GO:0008081">
    <property type="term" value="F:phosphoric diester hydrolase activity"/>
    <property type="evidence" value="ECO:0007669"/>
    <property type="project" value="InterPro"/>
</dbReference>
<feature type="non-terminal residue" evidence="5">
    <location>
        <position position="814"/>
    </location>
</feature>
<dbReference type="OMA" id="TICSHAR"/>
<dbReference type="InterPro" id="IPR013087">
    <property type="entry name" value="Znf_C2H2_type"/>
</dbReference>
<keyword evidence="6" id="KW-1185">Reference proteome</keyword>
<dbReference type="OrthoDB" id="6077919at2759"/>
<keyword evidence="1" id="KW-0862">Zinc</keyword>
<feature type="region of interest" description="Disordered" evidence="2">
    <location>
        <begin position="304"/>
        <end position="456"/>
    </location>
</feature>
<evidence type="ECO:0000256" key="2">
    <source>
        <dbReference type="SAM" id="MobiDB-lite"/>
    </source>
</evidence>
<evidence type="ECO:0000313" key="6">
    <source>
        <dbReference type="Proteomes" id="UP000007431"/>
    </source>
</evidence>
<dbReference type="PROSITE" id="PS00028">
    <property type="entry name" value="ZINC_FINGER_C2H2_1"/>
    <property type="match status" value="1"/>
</dbReference>
<dbReference type="InterPro" id="IPR036236">
    <property type="entry name" value="Znf_C2H2_sf"/>
</dbReference>
<feature type="compositionally biased region" description="Polar residues" evidence="2">
    <location>
        <begin position="393"/>
        <end position="404"/>
    </location>
</feature>
<name>D8PLR0_SCHCM</name>
<feature type="compositionally biased region" description="Low complexity" evidence="2">
    <location>
        <begin position="410"/>
        <end position="446"/>
    </location>
</feature>
<dbReference type="SMART" id="SM00355">
    <property type="entry name" value="ZnF_C2H2"/>
    <property type="match status" value="2"/>
</dbReference>
<dbReference type="AlphaFoldDB" id="D8PLR0"/>
<evidence type="ECO:0000256" key="1">
    <source>
        <dbReference type="PROSITE-ProRule" id="PRU00042"/>
    </source>
</evidence>
<dbReference type="InterPro" id="IPR030395">
    <property type="entry name" value="GP_PDE_dom"/>
</dbReference>
<keyword evidence="1" id="KW-0863">Zinc-finger</keyword>
<feature type="compositionally biased region" description="Polar residues" evidence="2">
    <location>
        <begin position="573"/>
        <end position="585"/>
    </location>
</feature>
<dbReference type="PROSITE" id="PS51704">
    <property type="entry name" value="GP_PDE"/>
    <property type="match status" value="1"/>
</dbReference>
<dbReference type="VEuPathDB" id="FungiDB:SCHCODRAFT_02609225"/>
<feature type="region of interest" description="Disordered" evidence="2">
    <location>
        <begin position="641"/>
        <end position="712"/>
    </location>
</feature>
<dbReference type="Proteomes" id="UP000007431">
    <property type="component" value="Unassembled WGS sequence"/>
</dbReference>
<dbReference type="KEGG" id="scm:SCHCO_02609225"/>
<dbReference type="GeneID" id="9585528"/>
<feature type="compositionally biased region" description="Basic and acidic residues" evidence="2">
    <location>
        <begin position="364"/>
        <end position="379"/>
    </location>
</feature>
<sequence>MPHTQPVQDRLDALENAIEALCDDIYIPHSRDCLRCPLGTLIVNLRQHAVEVHGSKDLKEAAQRDLHFCRSCDYVTEDNPTFESHGNVHKNRKPYFCPACHKRFTGRRELSAHVRRKHPGMPRPLAKEMRQMMDEYDAELRAKAARVSQMPSGSSAPTSNAPPQAPPPFYPPQTADCRHLPPENRQHRYAEQAPPAPPAYPSSSGTSASQPSYHDARAAWPDQRAPVHPPPPYAPQIYGDHVQATNAHPSHDVRQLGNASQAPPVYPSSRDASAHPAHSHTALRDCPPRPDYWAPLQPEWGMPAQLTSPHAAPGFGYHNDAQAMEAPPSHDAAPDNHAAWPEPGFAPPALDPAFHPVASAQGDPQRERFNYPRPPERRGRPAKKTRPSPVLSIASTSRRSSMAGTHSRHGSGSASPWQGSSGGWPSTPVSSGSSPYLSAPSPLQPSTPSSYPESGWPVATFARQDRTSSQGAGDTLSEEVTSEIVTQVSAQLLQHPDVLAELRRMTIAEAPASAPSGSAPAHSRSSSSGNASVTLSLAPLSSSPASPWYGSGYGAVDNSAPSSNSSPYAPVTLSRQASAQGSRPQSNGWLVDVAVQNDWASSDSPAALAYDEPAYGNLPPGFWNEDLEAGLRQMAVAEGFGTGSSQSAPVYSGGSFEKGGETGSSDGYAAQQNQAQSSTIPSEGLREQPEPSTPSAQPPMPESPQAIDPTARPHGRRAVFSATANNPFWHPWSEGDMPASSPNPALPATEPYTVSADFSTPLDMPEQDHFDNTNYFANDEVADMDNQIFPMDEEMMFPVRDGGFSEYPNNWDST</sequence>
<accession>D8PLR0</accession>
<protein>
    <recommendedName>
        <fullName evidence="7">C2H2-type domain-containing protein</fullName>
    </recommendedName>
</protein>
<feature type="domain" description="C2H2-type" evidence="3">
    <location>
        <begin position="95"/>
        <end position="123"/>
    </location>
</feature>
<dbReference type="InParanoid" id="D8PLR0"/>
<evidence type="ECO:0000259" key="4">
    <source>
        <dbReference type="PROSITE" id="PS51704"/>
    </source>
</evidence>
<feature type="compositionally biased region" description="Polar residues" evidence="2">
    <location>
        <begin position="670"/>
        <end position="681"/>
    </location>
</feature>
<feature type="region of interest" description="Disordered" evidence="2">
    <location>
        <begin position="511"/>
        <end position="532"/>
    </location>
</feature>
<gene>
    <name evidence="5" type="ORF">SCHCODRAFT_104679</name>
</gene>
<evidence type="ECO:0000259" key="3">
    <source>
        <dbReference type="PROSITE" id="PS50157"/>
    </source>
</evidence>
<dbReference type="GO" id="GO:0006629">
    <property type="term" value="P:lipid metabolic process"/>
    <property type="evidence" value="ECO:0007669"/>
    <property type="project" value="InterPro"/>
</dbReference>
<feature type="region of interest" description="Disordered" evidence="2">
    <location>
        <begin position="253"/>
        <end position="290"/>
    </location>
</feature>
<dbReference type="EMBL" id="GL377302">
    <property type="protein sequence ID" value="EFJ02767.1"/>
    <property type="molecule type" value="Genomic_DNA"/>
</dbReference>
<feature type="compositionally biased region" description="Low complexity" evidence="2">
    <location>
        <begin position="559"/>
        <end position="570"/>
    </location>
</feature>
<feature type="region of interest" description="Disordered" evidence="2">
    <location>
        <begin position="559"/>
        <end position="585"/>
    </location>
</feature>
<feature type="compositionally biased region" description="Basic and acidic residues" evidence="2">
    <location>
        <begin position="176"/>
        <end position="190"/>
    </location>
</feature>
<dbReference type="SUPFAM" id="SSF57667">
    <property type="entry name" value="beta-beta-alpha zinc fingers"/>
    <property type="match status" value="1"/>
</dbReference>
<feature type="domain" description="GP-PDE" evidence="4">
    <location>
        <begin position="1"/>
        <end position="87"/>
    </location>
</feature>
<organism evidence="6">
    <name type="scientific">Schizophyllum commune (strain H4-8 / FGSC 9210)</name>
    <name type="common">Split gill fungus</name>
    <dbReference type="NCBI Taxonomy" id="578458"/>
    <lineage>
        <taxon>Eukaryota</taxon>
        <taxon>Fungi</taxon>
        <taxon>Dikarya</taxon>
        <taxon>Basidiomycota</taxon>
        <taxon>Agaricomycotina</taxon>
        <taxon>Agaricomycetes</taxon>
        <taxon>Agaricomycetidae</taxon>
        <taxon>Agaricales</taxon>
        <taxon>Schizophyllaceae</taxon>
        <taxon>Schizophyllum</taxon>
    </lineage>
</organism>
<dbReference type="HOGENOM" id="CLU_346877_0_0_1"/>
<proteinExistence type="predicted"/>
<evidence type="ECO:0000313" key="5">
    <source>
        <dbReference type="EMBL" id="EFJ02767.1"/>
    </source>
</evidence>
<dbReference type="Gene3D" id="3.30.160.60">
    <property type="entry name" value="Classic Zinc Finger"/>
    <property type="match status" value="1"/>
</dbReference>
<feature type="region of interest" description="Disordered" evidence="2">
    <location>
        <begin position="143"/>
        <end position="215"/>
    </location>
</feature>
<evidence type="ECO:0008006" key="7">
    <source>
        <dbReference type="Google" id="ProtNLM"/>
    </source>
</evidence>
<reference evidence="5 6" key="1">
    <citation type="journal article" date="2010" name="Nat. Biotechnol.">
        <title>Genome sequence of the model mushroom Schizophyllum commune.</title>
        <authorList>
            <person name="Ohm R.A."/>
            <person name="de Jong J.F."/>
            <person name="Lugones L.G."/>
            <person name="Aerts A."/>
            <person name="Kothe E."/>
            <person name="Stajich J.E."/>
            <person name="de Vries R.P."/>
            <person name="Record E."/>
            <person name="Levasseur A."/>
            <person name="Baker S.E."/>
            <person name="Bartholomew K.A."/>
            <person name="Coutinho P.M."/>
            <person name="Erdmann S."/>
            <person name="Fowler T.J."/>
            <person name="Gathman A.C."/>
            <person name="Lombard V."/>
            <person name="Henrissat B."/>
            <person name="Knabe N."/>
            <person name="Kuees U."/>
            <person name="Lilly W.W."/>
            <person name="Lindquist E."/>
            <person name="Lucas S."/>
            <person name="Magnuson J.K."/>
            <person name="Piumi F."/>
            <person name="Raudaskoski M."/>
            <person name="Salamov A."/>
            <person name="Schmutz J."/>
            <person name="Schwarze F.W.M.R."/>
            <person name="vanKuyk P.A."/>
            <person name="Horton J.S."/>
            <person name="Grigoriev I.V."/>
            <person name="Woesten H.A.B."/>
        </authorList>
    </citation>
    <scope>NUCLEOTIDE SEQUENCE [LARGE SCALE GENOMIC DNA]</scope>
    <source>
        <strain evidence="6">H4-8 / FGSC 9210</strain>
    </source>
</reference>
<dbReference type="GO" id="GO:0008270">
    <property type="term" value="F:zinc ion binding"/>
    <property type="evidence" value="ECO:0007669"/>
    <property type="project" value="UniProtKB-KW"/>
</dbReference>
<keyword evidence="1" id="KW-0479">Metal-binding</keyword>
<feature type="compositionally biased region" description="Low complexity" evidence="2">
    <location>
        <begin position="201"/>
        <end position="212"/>
    </location>
</feature>